<evidence type="ECO:0000256" key="1">
    <source>
        <dbReference type="SAM" id="SignalP"/>
    </source>
</evidence>
<dbReference type="Pfam" id="PF10075">
    <property type="entry name" value="CSN8_PSD8_EIF3K"/>
    <property type="match status" value="1"/>
</dbReference>
<evidence type="ECO:0000259" key="2">
    <source>
        <dbReference type="Pfam" id="PF10075"/>
    </source>
</evidence>
<keyword evidence="1" id="KW-0732">Signal</keyword>
<evidence type="ECO:0000313" key="3">
    <source>
        <dbReference type="EMBL" id="KNC51740.1"/>
    </source>
</evidence>
<protein>
    <recommendedName>
        <fullName evidence="2">CSN8/PSMD8/EIF3K domain-containing protein</fullName>
    </recommendedName>
</protein>
<organism evidence="3 4">
    <name type="scientific">Thecamonas trahens ATCC 50062</name>
    <dbReference type="NCBI Taxonomy" id="461836"/>
    <lineage>
        <taxon>Eukaryota</taxon>
        <taxon>Apusozoa</taxon>
        <taxon>Apusomonadida</taxon>
        <taxon>Apusomonadidae</taxon>
        <taxon>Thecamonas</taxon>
    </lineage>
</organism>
<feature type="chain" id="PRO_5005537591" description="CSN8/PSMD8/EIF3K domain-containing protein" evidence="1">
    <location>
        <begin position="18"/>
        <end position="214"/>
    </location>
</feature>
<accession>A0A0L0DHP2</accession>
<dbReference type="Proteomes" id="UP000054408">
    <property type="component" value="Unassembled WGS sequence"/>
</dbReference>
<keyword evidence="4" id="KW-1185">Reference proteome</keyword>
<gene>
    <name evidence="3" type="ORF">AMSG_07809</name>
</gene>
<dbReference type="GeneID" id="25566651"/>
<feature type="domain" description="CSN8/PSMD8/EIF3K" evidence="2">
    <location>
        <begin position="51"/>
        <end position="186"/>
    </location>
</feature>
<dbReference type="AlphaFoldDB" id="A0A0L0DHP2"/>
<feature type="signal peptide" evidence="1">
    <location>
        <begin position="1"/>
        <end position="17"/>
    </location>
</feature>
<sequence>MPLTLHIHALVAALADGRVEEVIEECTAAELANPFSPLGDVALVLMAAHVVKGDLTGARYVVKRCVANDGDDDARTGAGAGENQVPVDPRLKALADVSAALHSESFADAHAALAGLTWDGDVEALPAVVIQALRSAAKSAMVAAFEVVAVARAAAMLGLDNDAAMTELVASGWTLSDNGAFLTPPEATKDSTLAPSQSKQIAQLTQAVLDLETL</sequence>
<name>A0A0L0DHP2_THETB</name>
<proteinExistence type="predicted"/>
<dbReference type="InterPro" id="IPR033464">
    <property type="entry name" value="CSN8_PSD8_EIF3K"/>
</dbReference>
<evidence type="ECO:0000313" key="4">
    <source>
        <dbReference type="Proteomes" id="UP000054408"/>
    </source>
</evidence>
<dbReference type="EMBL" id="GL349469">
    <property type="protein sequence ID" value="KNC51740.1"/>
    <property type="molecule type" value="Genomic_DNA"/>
</dbReference>
<dbReference type="RefSeq" id="XP_013755868.1">
    <property type="nucleotide sequence ID" value="XM_013900414.1"/>
</dbReference>
<reference evidence="3 4" key="1">
    <citation type="submission" date="2010-05" db="EMBL/GenBank/DDBJ databases">
        <title>The Genome Sequence of Thecamonas trahens ATCC 50062.</title>
        <authorList>
            <consortium name="The Broad Institute Genome Sequencing Platform"/>
            <person name="Russ C."/>
            <person name="Cuomo C."/>
            <person name="Shea T."/>
            <person name="Young S.K."/>
            <person name="Zeng Q."/>
            <person name="Koehrsen M."/>
            <person name="Haas B."/>
            <person name="Borodovsky M."/>
            <person name="Guigo R."/>
            <person name="Alvarado L."/>
            <person name="Berlin A."/>
            <person name="Bochicchio J."/>
            <person name="Borenstein D."/>
            <person name="Chapman S."/>
            <person name="Chen Z."/>
            <person name="Freedman E."/>
            <person name="Gellesch M."/>
            <person name="Goldberg J."/>
            <person name="Griggs A."/>
            <person name="Gujja S."/>
            <person name="Heilman E."/>
            <person name="Heiman D."/>
            <person name="Hepburn T."/>
            <person name="Howarth C."/>
            <person name="Jen D."/>
            <person name="Larson L."/>
            <person name="Mehta T."/>
            <person name="Park D."/>
            <person name="Pearson M."/>
            <person name="Roberts A."/>
            <person name="Saif S."/>
            <person name="Shenoy N."/>
            <person name="Sisk P."/>
            <person name="Stolte C."/>
            <person name="Sykes S."/>
            <person name="Thomson T."/>
            <person name="Walk T."/>
            <person name="White J."/>
            <person name="Yandava C."/>
            <person name="Burger G."/>
            <person name="Gray M.W."/>
            <person name="Holland P.W.H."/>
            <person name="King N."/>
            <person name="Lang F.B.F."/>
            <person name="Roger A.J."/>
            <person name="Ruiz-Trillo I."/>
            <person name="Lander E."/>
            <person name="Nusbaum C."/>
        </authorList>
    </citation>
    <scope>NUCLEOTIDE SEQUENCE [LARGE SCALE GENOMIC DNA]</scope>
    <source>
        <strain evidence="3 4">ATCC 50062</strain>
    </source>
</reference>